<dbReference type="AlphaFoldDB" id="A0A0G4G191"/>
<dbReference type="VEuPathDB" id="CryptoDB:Vbra_16711"/>
<feature type="region of interest" description="Disordered" evidence="1">
    <location>
        <begin position="259"/>
        <end position="312"/>
    </location>
</feature>
<feature type="region of interest" description="Disordered" evidence="1">
    <location>
        <begin position="360"/>
        <end position="394"/>
    </location>
</feature>
<gene>
    <name evidence="2" type="ORF">Vbra_16711</name>
</gene>
<dbReference type="EMBL" id="CDMY01000542">
    <property type="protein sequence ID" value="CEM21758.1"/>
    <property type="molecule type" value="Genomic_DNA"/>
</dbReference>
<evidence type="ECO:0000313" key="2">
    <source>
        <dbReference type="EMBL" id="CEM21758.1"/>
    </source>
</evidence>
<dbReference type="Proteomes" id="UP000041254">
    <property type="component" value="Unassembled WGS sequence"/>
</dbReference>
<name>A0A0G4G191_VITBC</name>
<sequence length="394" mass="44574">MNVLCLLYAWFVPQFPSGINSRTGGRTLRGQNSVIVPRPNFPADSSTSGYLVARVSIAQGPVSSFVSLFAAAGDDEGDVTKSEQDTSKKLLTPQQQQQPKQHQEAKKGKQAGAEEDLEYDDEFYFDDEDEDDEEDDDEVTELTREDVIPLILENQVYLQPKAAEGENATEVGESAVQYTKEQLENMDDDELEDVLNNVINAMEDMDIMDTLTRDDMVNELLEDPSILPPEYNNTQKLEWLKNEATDEEVYKVFREAMQNLDEEDESPSRRFVDLGDMFDDEDEDDEEDDEDFDEDEDDLDIDEELDDNSPLARYCLSRNEAIKFVDEGRDLLSSPVPTPTLRRMPDDRLADMVGEILDKAATKDESGAAPNAERFKDSPSSGKKRWSPDKKKTA</sequence>
<evidence type="ECO:0000256" key="1">
    <source>
        <dbReference type="SAM" id="MobiDB-lite"/>
    </source>
</evidence>
<reference evidence="2 3" key="1">
    <citation type="submission" date="2014-11" db="EMBL/GenBank/DDBJ databases">
        <authorList>
            <person name="Zhu J."/>
            <person name="Qi W."/>
            <person name="Song R."/>
        </authorList>
    </citation>
    <scope>NUCLEOTIDE SEQUENCE [LARGE SCALE GENOMIC DNA]</scope>
</reference>
<keyword evidence="3" id="KW-1185">Reference proteome</keyword>
<feature type="region of interest" description="Disordered" evidence="1">
    <location>
        <begin position="327"/>
        <end position="346"/>
    </location>
</feature>
<feature type="compositionally biased region" description="Basic and acidic residues" evidence="1">
    <location>
        <begin position="78"/>
        <end position="88"/>
    </location>
</feature>
<evidence type="ECO:0000313" key="3">
    <source>
        <dbReference type="Proteomes" id="UP000041254"/>
    </source>
</evidence>
<proteinExistence type="predicted"/>
<feature type="compositionally biased region" description="Low complexity" evidence="1">
    <location>
        <begin position="89"/>
        <end position="100"/>
    </location>
</feature>
<feature type="region of interest" description="Disordered" evidence="1">
    <location>
        <begin position="75"/>
        <end position="119"/>
    </location>
</feature>
<accession>A0A0G4G191</accession>
<feature type="compositionally biased region" description="Acidic residues" evidence="1">
    <location>
        <begin position="276"/>
        <end position="307"/>
    </location>
</feature>
<organism evidence="2 3">
    <name type="scientific">Vitrella brassicaformis (strain CCMP3155)</name>
    <dbReference type="NCBI Taxonomy" id="1169540"/>
    <lineage>
        <taxon>Eukaryota</taxon>
        <taxon>Sar</taxon>
        <taxon>Alveolata</taxon>
        <taxon>Colpodellida</taxon>
        <taxon>Vitrellaceae</taxon>
        <taxon>Vitrella</taxon>
    </lineage>
</organism>
<protein>
    <submittedName>
        <fullName evidence="2">Uncharacterized protein</fullName>
    </submittedName>
</protein>
<dbReference type="InParanoid" id="A0A0G4G191"/>